<dbReference type="FunFam" id="3.10.20.370:FF:000001">
    <property type="entry name" value="Retrovirus-related Pol polyprotein from transposon 17.6-like protein"/>
    <property type="match status" value="2"/>
</dbReference>
<evidence type="ECO:0000256" key="2">
    <source>
        <dbReference type="ARBA" id="ARBA00022670"/>
    </source>
</evidence>
<keyword evidence="5" id="KW-0540">Nuclease</keyword>
<dbReference type="Gene3D" id="3.30.70.270">
    <property type="match status" value="2"/>
</dbReference>
<sequence length="1244" mass="141324">MRRLLDNRGEQEGPLFRRLFMDRLPLNVQLLLKTSPLSDLDELAEKADELMALGDQPTVAAVDTRVSSDDLQILREQLSRLETTVNALRARPSSLRFSRRQSTSPRAERSRGQRRQRNDFCYYHRRFGTAARKRVTRDLAAVQSRTKSLHRLFILCDRISGRRFLVDTGSEVSVLPRPPWQSKQPSTSLLLSAANGSRIHTYGTLTTSVDFGMRQKFSWTFVIADVQQPIIGADFLRHFTLLVDMHHHRLIDATNYVVSSEEGSSAKRVYSLCLRSTPEAATSILSAFPSLTSCMTPADTASHPIQHHIVNTGPPVYAGARRLPPDRLRAAKKEFELLVQMGIARPSSSCWASPLHLVPKKEPGVWRPCGDYRQLNRITVPDRYPIPHLHDVMAKLAGKTIFSKVDLIRAYQQIPVHAEDVAKTAVITPFCLFEYTRMPFGLRNAAQTFQRFMDEVTRGLDFCFVYLDDVLIASATLAEHEDHLKALFRHFVTYGIKINPAKCVFYAKQLDFLGMQISSDGIRPLAEKVTPIRQMPEPKSTTELRRFLGCVNFYRRFIPHVAGTLAPLESLLSSRSNKRFCLSQEARQAFYRAKEQLVHATMLAHPRENVPLSFAVDASDVAAGAVLQQRVEGKWMPLAFFSKRFQARETRYSAFGRELLATYLAVRHFRHWLEGRNFFILTDHKPLVYAVRHASSRHNPREIRHLDFITTFTGDIRHIKGAHNQVADALSRAQVSSLSTVVDTLDIRRLAQAQQADPELVQLRSDSGSANTRHHSPGLSGNISLRCITRASEALPASFLPSSHFRSSSCTLPSGYPTNAKAHHSILCVARNQQRCAIVGKTVFNLSAYEDSTTCKNASKVLRGSRLTLRPCTCRHTHPRENVPLSLAVDASDVAAGAVLQQRVEGKWMPLAFFSKRFQARETRYSAFGRELLATYLAVRHFRHWLEGRNFFILTDHKPLVYAVRHASSRHNPREIRHLDFITTFTGDIRHIKGAHNQVADALSRAQVSSLSTVVDTLDIRRLAQAQQADPELVQLRSNSALQIRDITLPDFQATLACNVSQGHPRLYLPHSFRRRTFDLLHALSHPGIRATQKLITRHYVWPGINKDVRLWARQCLTCQRTKIQRHVRTPPKYFAVPDSRFDHVHVDIVGPLPPSRGYTYLLTMVDRFTRWPEAGPLTNCKAETVARGFTTAWISRFGLPSIITTDQGRQFQSSLWLALAKMYRCRWRWMHRMSLQELCCNSA</sequence>
<dbReference type="GO" id="GO:0003964">
    <property type="term" value="F:RNA-directed DNA polymerase activity"/>
    <property type="evidence" value="ECO:0007669"/>
    <property type="project" value="UniProtKB-KW"/>
</dbReference>
<dbReference type="Gene3D" id="3.10.20.370">
    <property type="match status" value="2"/>
</dbReference>
<dbReference type="Proteomes" id="UP000030758">
    <property type="component" value="Unassembled WGS sequence"/>
</dbReference>
<keyword evidence="12" id="KW-0511">Multifunctional enzyme</keyword>
<dbReference type="InterPro" id="IPR036397">
    <property type="entry name" value="RNaseH_sf"/>
</dbReference>
<dbReference type="InterPro" id="IPR041373">
    <property type="entry name" value="RT_RNaseH"/>
</dbReference>
<dbReference type="CDD" id="cd01647">
    <property type="entry name" value="RT_LTR"/>
    <property type="match status" value="1"/>
</dbReference>
<dbReference type="CDD" id="cd09274">
    <property type="entry name" value="RNase_HI_RT_Ty3"/>
    <property type="match status" value="2"/>
</dbReference>
<dbReference type="PROSITE" id="PS50175">
    <property type="entry name" value="ASP_PROT_RETROV"/>
    <property type="match status" value="1"/>
</dbReference>
<dbReference type="GO" id="GO:0015074">
    <property type="term" value="P:DNA integration"/>
    <property type="evidence" value="ECO:0007669"/>
    <property type="project" value="UniProtKB-KW"/>
</dbReference>
<dbReference type="GO" id="GO:0042575">
    <property type="term" value="C:DNA polymerase complex"/>
    <property type="evidence" value="ECO:0007669"/>
    <property type="project" value="UniProtKB-ARBA"/>
</dbReference>
<keyword evidence="3" id="KW-0808">Transferase</keyword>
<feature type="domain" description="Integrase catalytic" evidence="16">
    <location>
        <begin position="1134"/>
        <end position="1244"/>
    </location>
</feature>
<dbReference type="Pfam" id="PF17919">
    <property type="entry name" value="RT_RNaseH_2"/>
    <property type="match status" value="1"/>
</dbReference>
<proteinExistence type="predicted"/>
<dbReference type="Pfam" id="PF17917">
    <property type="entry name" value="RT_RNaseH"/>
    <property type="match status" value="1"/>
</dbReference>
<dbReference type="InterPro" id="IPR041577">
    <property type="entry name" value="RT_RNaseH_2"/>
</dbReference>
<dbReference type="GO" id="GO:0004190">
    <property type="term" value="F:aspartic-type endopeptidase activity"/>
    <property type="evidence" value="ECO:0007669"/>
    <property type="project" value="InterPro"/>
</dbReference>
<keyword evidence="8" id="KW-0460">Magnesium</keyword>
<organism evidence="17">
    <name type="scientific">Trichuris suis</name>
    <name type="common">pig whipworm</name>
    <dbReference type="NCBI Taxonomy" id="68888"/>
    <lineage>
        <taxon>Eukaryota</taxon>
        <taxon>Metazoa</taxon>
        <taxon>Ecdysozoa</taxon>
        <taxon>Nematoda</taxon>
        <taxon>Enoplea</taxon>
        <taxon>Dorylaimia</taxon>
        <taxon>Trichinellida</taxon>
        <taxon>Trichuridae</taxon>
        <taxon>Trichuris</taxon>
    </lineage>
</organism>
<dbReference type="PROSITE" id="PS50994">
    <property type="entry name" value="INTEGRASE"/>
    <property type="match status" value="1"/>
</dbReference>
<dbReference type="InterPro" id="IPR001995">
    <property type="entry name" value="Peptidase_A2_cat"/>
</dbReference>
<evidence type="ECO:0000256" key="9">
    <source>
        <dbReference type="ARBA" id="ARBA00022884"/>
    </source>
</evidence>
<dbReference type="PROSITE" id="PS00141">
    <property type="entry name" value="ASP_PROTEASE"/>
    <property type="match status" value="1"/>
</dbReference>
<dbReference type="InterPro" id="IPR001969">
    <property type="entry name" value="Aspartic_peptidase_AS"/>
</dbReference>
<evidence type="ECO:0000259" key="14">
    <source>
        <dbReference type="PROSITE" id="PS50175"/>
    </source>
</evidence>
<dbReference type="InterPro" id="IPR021109">
    <property type="entry name" value="Peptidase_aspartic_dom_sf"/>
</dbReference>
<evidence type="ECO:0000256" key="13">
    <source>
        <dbReference type="SAM" id="MobiDB-lite"/>
    </source>
</evidence>
<dbReference type="EMBL" id="KL367519">
    <property type="protein sequence ID" value="KFD66964.1"/>
    <property type="molecule type" value="Genomic_DNA"/>
</dbReference>
<keyword evidence="2" id="KW-0645">Protease</keyword>
<gene>
    <name evidence="17" type="ORF">M514_20830</name>
</gene>
<dbReference type="InterPro" id="IPR012337">
    <property type="entry name" value="RNaseH-like_sf"/>
</dbReference>
<evidence type="ECO:0000256" key="3">
    <source>
        <dbReference type="ARBA" id="ARBA00022679"/>
    </source>
</evidence>
<protein>
    <recommendedName>
        <fullName evidence="1">RNA-directed DNA polymerase</fullName>
        <ecNumber evidence="1">2.7.7.49</ecNumber>
    </recommendedName>
</protein>
<dbReference type="PANTHER" id="PTHR37984:SF5">
    <property type="entry name" value="PROTEIN NYNRIN-LIKE"/>
    <property type="match status" value="1"/>
</dbReference>
<evidence type="ECO:0000256" key="5">
    <source>
        <dbReference type="ARBA" id="ARBA00022722"/>
    </source>
</evidence>
<evidence type="ECO:0000256" key="1">
    <source>
        <dbReference type="ARBA" id="ARBA00012493"/>
    </source>
</evidence>
<feature type="domain" description="Peptidase A2" evidence="14">
    <location>
        <begin position="162"/>
        <end position="235"/>
    </location>
</feature>
<dbReference type="InterPro" id="IPR001584">
    <property type="entry name" value="Integrase_cat-core"/>
</dbReference>
<dbReference type="EC" id="2.7.7.49" evidence="1"/>
<keyword evidence="11" id="KW-0695">RNA-directed DNA polymerase</keyword>
<dbReference type="GO" id="GO:0004519">
    <property type="term" value="F:endonuclease activity"/>
    <property type="evidence" value="ECO:0007669"/>
    <property type="project" value="UniProtKB-KW"/>
</dbReference>
<evidence type="ECO:0000256" key="8">
    <source>
        <dbReference type="ARBA" id="ARBA00022842"/>
    </source>
</evidence>
<dbReference type="GO" id="GO:0006508">
    <property type="term" value="P:proteolysis"/>
    <property type="evidence" value="ECO:0007669"/>
    <property type="project" value="UniProtKB-KW"/>
</dbReference>
<accession>A0A085NBW8</accession>
<dbReference type="FunFam" id="3.30.70.270:FF:000020">
    <property type="entry name" value="Transposon Tf2-6 polyprotein-like Protein"/>
    <property type="match status" value="1"/>
</dbReference>
<evidence type="ECO:0000313" key="17">
    <source>
        <dbReference type="EMBL" id="KFD66964.1"/>
    </source>
</evidence>
<keyword evidence="9" id="KW-0694">RNA-binding</keyword>
<reference evidence="17" key="1">
    <citation type="journal article" date="2014" name="Nat. Genet.">
        <title>Genome and transcriptome of the porcine whipworm Trichuris suis.</title>
        <authorList>
            <person name="Jex A.R."/>
            <person name="Nejsum P."/>
            <person name="Schwarz E.M."/>
            <person name="Hu L."/>
            <person name="Young N.D."/>
            <person name="Hall R.S."/>
            <person name="Korhonen P.K."/>
            <person name="Liao S."/>
            <person name="Thamsborg S."/>
            <person name="Xia J."/>
            <person name="Xu P."/>
            <person name="Wang S."/>
            <person name="Scheerlinck J.P."/>
            <person name="Hofmann A."/>
            <person name="Sternberg P.W."/>
            <person name="Wang J."/>
            <person name="Gasser R.B."/>
        </authorList>
    </citation>
    <scope>NUCLEOTIDE SEQUENCE [LARGE SCALE GENOMIC DNA]</scope>
    <source>
        <strain evidence="17">DCEP-RM93F</strain>
    </source>
</reference>
<dbReference type="GO" id="GO:0003723">
    <property type="term" value="F:RNA binding"/>
    <property type="evidence" value="ECO:0007669"/>
    <property type="project" value="UniProtKB-KW"/>
</dbReference>
<dbReference type="SUPFAM" id="SSF50630">
    <property type="entry name" value="Acid proteases"/>
    <property type="match status" value="1"/>
</dbReference>
<dbReference type="Gene3D" id="3.30.420.10">
    <property type="entry name" value="Ribonuclease H-like superfamily/Ribonuclease H"/>
    <property type="match status" value="1"/>
</dbReference>
<dbReference type="InterPro" id="IPR000477">
    <property type="entry name" value="RT_dom"/>
</dbReference>
<feature type="region of interest" description="Disordered" evidence="13">
    <location>
        <begin position="92"/>
        <end position="115"/>
    </location>
</feature>
<evidence type="ECO:0000256" key="12">
    <source>
        <dbReference type="ARBA" id="ARBA00023268"/>
    </source>
</evidence>
<name>A0A085NBW8_9BILA</name>
<evidence type="ECO:0000256" key="10">
    <source>
        <dbReference type="ARBA" id="ARBA00022908"/>
    </source>
</evidence>
<evidence type="ECO:0000256" key="11">
    <source>
        <dbReference type="ARBA" id="ARBA00022918"/>
    </source>
</evidence>
<dbReference type="InterPro" id="IPR041588">
    <property type="entry name" value="Integrase_H2C2"/>
</dbReference>
<keyword evidence="7" id="KW-0378">Hydrolase</keyword>
<evidence type="ECO:0000259" key="15">
    <source>
        <dbReference type="PROSITE" id="PS50878"/>
    </source>
</evidence>
<dbReference type="Gene3D" id="1.10.340.70">
    <property type="match status" value="1"/>
</dbReference>
<evidence type="ECO:0000256" key="7">
    <source>
        <dbReference type="ARBA" id="ARBA00022801"/>
    </source>
</evidence>
<dbReference type="Pfam" id="PF00665">
    <property type="entry name" value="rve"/>
    <property type="match status" value="1"/>
</dbReference>
<dbReference type="InterPro" id="IPR043502">
    <property type="entry name" value="DNA/RNA_pol_sf"/>
</dbReference>
<evidence type="ECO:0000256" key="6">
    <source>
        <dbReference type="ARBA" id="ARBA00022759"/>
    </source>
</evidence>
<dbReference type="PANTHER" id="PTHR37984">
    <property type="entry name" value="PROTEIN CBG26694"/>
    <property type="match status" value="1"/>
</dbReference>
<dbReference type="Gene3D" id="2.40.70.10">
    <property type="entry name" value="Acid Proteases"/>
    <property type="match status" value="1"/>
</dbReference>
<feature type="domain" description="Reverse transcriptase" evidence="15">
    <location>
        <begin position="339"/>
        <end position="517"/>
    </location>
</feature>
<dbReference type="Gene3D" id="3.10.10.10">
    <property type="entry name" value="HIV Type 1 Reverse Transcriptase, subunit A, domain 1"/>
    <property type="match status" value="1"/>
</dbReference>
<dbReference type="InterPro" id="IPR050951">
    <property type="entry name" value="Retrovirus_Pol_polyprotein"/>
</dbReference>
<dbReference type="FunFam" id="3.10.10.10:FF:000007">
    <property type="entry name" value="Retrovirus-related Pol polyprotein from transposon 17.6-like Protein"/>
    <property type="match status" value="1"/>
</dbReference>
<dbReference type="InterPro" id="IPR043128">
    <property type="entry name" value="Rev_trsase/Diguanyl_cyclase"/>
</dbReference>
<keyword evidence="6" id="KW-0255">Endonuclease</keyword>
<evidence type="ECO:0000259" key="16">
    <source>
        <dbReference type="PROSITE" id="PS50994"/>
    </source>
</evidence>
<dbReference type="SUPFAM" id="SSF56672">
    <property type="entry name" value="DNA/RNA polymerases"/>
    <property type="match status" value="2"/>
</dbReference>
<dbReference type="FunFam" id="2.40.70.10:FF:000130">
    <property type="entry name" value="Retrovirus-related Pol polyprotein from transposon opus-like Protein"/>
    <property type="match status" value="1"/>
</dbReference>
<keyword evidence="4" id="KW-0548">Nucleotidyltransferase</keyword>
<keyword evidence="10" id="KW-0229">DNA integration</keyword>
<dbReference type="PROSITE" id="PS50878">
    <property type="entry name" value="RT_POL"/>
    <property type="match status" value="1"/>
</dbReference>
<dbReference type="AlphaFoldDB" id="A0A085NBW8"/>
<dbReference type="SUPFAM" id="SSF53098">
    <property type="entry name" value="Ribonuclease H-like"/>
    <property type="match status" value="1"/>
</dbReference>
<dbReference type="Pfam" id="PF00078">
    <property type="entry name" value="RVT_1"/>
    <property type="match status" value="1"/>
</dbReference>
<dbReference type="Pfam" id="PF17921">
    <property type="entry name" value="Integrase_H2C2"/>
    <property type="match status" value="1"/>
</dbReference>
<evidence type="ECO:0000256" key="4">
    <source>
        <dbReference type="ARBA" id="ARBA00022695"/>
    </source>
</evidence>